<gene>
    <name evidence="1" type="ORF">ALC60_13767</name>
</gene>
<reference evidence="1 2" key="1">
    <citation type="submission" date="2015-09" db="EMBL/GenBank/DDBJ databases">
        <title>Trachymyrmex zeteki WGS genome.</title>
        <authorList>
            <person name="Nygaard S."/>
            <person name="Hu H."/>
            <person name="Boomsma J."/>
            <person name="Zhang G."/>
        </authorList>
    </citation>
    <scope>NUCLEOTIDE SEQUENCE [LARGE SCALE GENOMIC DNA]</scope>
    <source>
        <strain evidence="1">Tzet28-1</strain>
        <tissue evidence="1">Whole body</tissue>
    </source>
</reference>
<proteinExistence type="predicted"/>
<dbReference type="EMBL" id="KQ983129">
    <property type="protein sequence ID" value="KYQ47210.1"/>
    <property type="molecule type" value="Genomic_DNA"/>
</dbReference>
<organism evidence="1 2">
    <name type="scientific">Mycetomoellerius zeteki</name>
    <dbReference type="NCBI Taxonomy" id="64791"/>
    <lineage>
        <taxon>Eukaryota</taxon>
        <taxon>Metazoa</taxon>
        <taxon>Ecdysozoa</taxon>
        <taxon>Arthropoda</taxon>
        <taxon>Hexapoda</taxon>
        <taxon>Insecta</taxon>
        <taxon>Pterygota</taxon>
        <taxon>Neoptera</taxon>
        <taxon>Endopterygota</taxon>
        <taxon>Hymenoptera</taxon>
        <taxon>Apocrita</taxon>
        <taxon>Aculeata</taxon>
        <taxon>Formicoidea</taxon>
        <taxon>Formicidae</taxon>
        <taxon>Myrmicinae</taxon>
        <taxon>Mycetomoellerius</taxon>
    </lineage>
</organism>
<name>A0A151WHA7_9HYME</name>
<keyword evidence="2" id="KW-1185">Reference proteome</keyword>
<evidence type="ECO:0000313" key="1">
    <source>
        <dbReference type="EMBL" id="KYQ47210.1"/>
    </source>
</evidence>
<dbReference type="Proteomes" id="UP000075809">
    <property type="component" value="Unassembled WGS sequence"/>
</dbReference>
<dbReference type="AlphaFoldDB" id="A0A151WHA7"/>
<protein>
    <submittedName>
        <fullName evidence="1">Uncharacterized protein</fullName>
    </submittedName>
</protein>
<sequence length="219" mass="26000">MSHVEIAIGDTRGNRIVLPRATWTAFVEKKIDIERLVQSTAPSSLVIQNFVIELVKIRDVDTVKLSLCDKCLYMKPSTMLFMFELEQCVEHVYFDLCQFSNSVSDKFKYIITYLRQNCIMNKCDAINILRKIYDKNSHIECELILYASHNIVYHALRECNKCLLIFYNTYLSIYHYSFHPFYAHPLSFLPYRITRADTRQRHRARIKRICDRFKIFASE</sequence>
<evidence type="ECO:0000313" key="2">
    <source>
        <dbReference type="Proteomes" id="UP000075809"/>
    </source>
</evidence>
<accession>A0A151WHA7</accession>